<feature type="compositionally biased region" description="Low complexity" evidence="1">
    <location>
        <begin position="46"/>
        <end position="56"/>
    </location>
</feature>
<proteinExistence type="predicted"/>
<comment type="caution">
    <text evidence="2">The sequence shown here is derived from an EMBL/GenBank/DDBJ whole genome shotgun (WGS) entry which is preliminary data.</text>
</comment>
<gene>
    <name evidence="2" type="ORF">SNAT2548_LOCUS13945</name>
</gene>
<evidence type="ECO:0000313" key="2">
    <source>
        <dbReference type="EMBL" id="CAE7264616.1"/>
    </source>
</evidence>
<organism evidence="2 3">
    <name type="scientific">Symbiodinium natans</name>
    <dbReference type="NCBI Taxonomy" id="878477"/>
    <lineage>
        <taxon>Eukaryota</taxon>
        <taxon>Sar</taxon>
        <taxon>Alveolata</taxon>
        <taxon>Dinophyceae</taxon>
        <taxon>Suessiales</taxon>
        <taxon>Symbiodiniaceae</taxon>
        <taxon>Symbiodinium</taxon>
    </lineage>
</organism>
<dbReference type="AlphaFoldDB" id="A0A812MCR9"/>
<evidence type="ECO:0000313" key="3">
    <source>
        <dbReference type="Proteomes" id="UP000604046"/>
    </source>
</evidence>
<dbReference type="Proteomes" id="UP000604046">
    <property type="component" value="Unassembled WGS sequence"/>
</dbReference>
<accession>A0A812MCR9</accession>
<evidence type="ECO:0000256" key="1">
    <source>
        <dbReference type="SAM" id="MobiDB-lite"/>
    </source>
</evidence>
<name>A0A812MCR9_9DINO</name>
<protein>
    <submittedName>
        <fullName evidence="2">Uncharacterized protein</fullName>
    </submittedName>
</protein>
<feature type="region of interest" description="Disordered" evidence="1">
    <location>
        <begin position="33"/>
        <end position="56"/>
    </location>
</feature>
<dbReference type="EMBL" id="CAJNDS010001546">
    <property type="protein sequence ID" value="CAE7264616.1"/>
    <property type="molecule type" value="Genomic_DNA"/>
</dbReference>
<keyword evidence="3" id="KW-1185">Reference proteome</keyword>
<sequence length="140" mass="15293">MHRKVGRKVLEQHFAAQLLSSDIQSAQVSASICGERRAPGQPGPESSSSRRQLSGLRACGADDAQSWADMRCRVVWGPSLALRGSKHRNTPTTQWELADAARSTGLVSLERWKGNQVEATSSICARVLRGNVDREGRRAL</sequence>
<reference evidence="2" key="1">
    <citation type="submission" date="2021-02" db="EMBL/GenBank/DDBJ databases">
        <authorList>
            <person name="Dougan E. K."/>
            <person name="Rhodes N."/>
            <person name="Thang M."/>
            <person name="Chan C."/>
        </authorList>
    </citation>
    <scope>NUCLEOTIDE SEQUENCE</scope>
</reference>